<evidence type="ECO:0000256" key="8">
    <source>
        <dbReference type="PROSITE-ProRule" id="PRU00076"/>
    </source>
</evidence>
<comment type="subcellular location">
    <subcellularLocation>
        <location evidence="1">Secreted</location>
    </subcellularLocation>
</comment>
<dbReference type="InterPro" id="IPR000742">
    <property type="entry name" value="EGF"/>
</dbReference>
<dbReference type="InterPro" id="IPR000436">
    <property type="entry name" value="Sushi_SCR_CCP_dom"/>
</dbReference>
<dbReference type="PROSITE" id="PS00615">
    <property type="entry name" value="C_TYPE_LECTIN_1"/>
    <property type="match status" value="1"/>
</dbReference>
<dbReference type="PROSITE" id="PS50026">
    <property type="entry name" value="EGF_3"/>
    <property type="match status" value="1"/>
</dbReference>
<dbReference type="GO" id="GO:0010001">
    <property type="term" value="P:glial cell differentiation"/>
    <property type="evidence" value="ECO:0007669"/>
    <property type="project" value="TreeGrafter"/>
</dbReference>
<dbReference type="EMBL" id="JAFJMO010000009">
    <property type="protein sequence ID" value="KAJ8267516.1"/>
    <property type="molecule type" value="Genomic_DNA"/>
</dbReference>
<keyword evidence="5 8" id="KW-1015">Disulfide bond</keyword>
<gene>
    <name evidence="14" type="ORF">COCON_G00126880</name>
</gene>
<feature type="domain" description="Sushi" evidence="13">
    <location>
        <begin position="624"/>
        <end position="684"/>
    </location>
</feature>
<dbReference type="GO" id="GO:0072534">
    <property type="term" value="C:perineuronal net"/>
    <property type="evidence" value="ECO:0007669"/>
    <property type="project" value="TreeGrafter"/>
</dbReference>
<dbReference type="GO" id="GO:0005615">
    <property type="term" value="C:extracellular space"/>
    <property type="evidence" value="ECO:0007669"/>
    <property type="project" value="TreeGrafter"/>
</dbReference>
<keyword evidence="2" id="KW-0964">Secreted</keyword>
<evidence type="ECO:0000256" key="3">
    <source>
        <dbReference type="ARBA" id="ARBA00022729"/>
    </source>
</evidence>
<evidence type="ECO:0000313" key="14">
    <source>
        <dbReference type="EMBL" id="KAJ8267516.1"/>
    </source>
</evidence>
<dbReference type="SUPFAM" id="SSF56436">
    <property type="entry name" value="C-type lectin-like"/>
    <property type="match status" value="1"/>
</dbReference>
<dbReference type="FunFam" id="3.10.100.10:FF:000003">
    <property type="entry name" value="Versican core protein"/>
    <property type="match status" value="1"/>
</dbReference>
<dbReference type="GO" id="GO:0001501">
    <property type="term" value="P:skeletal system development"/>
    <property type="evidence" value="ECO:0007669"/>
    <property type="project" value="TreeGrafter"/>
</dbReference>
<keyword evidence="9" id="KW-0768">Sushi</keyword>
<dbReference type="Gene3D" id="3.10.100.10">
    <property type="entry name" value="Mannose-Binding Protein A, subunit A"/>
    <property type="match status" value="1"/>
</dbReference>
<evidence type="ECO:0000256" key="2">
    <source>
        <dbReference type="ARBA" id="ARBA00022525"/>
    </source>
</evidence>
<feature type="region of interest" description="Disordered" evidence="10">
    <location>
        <begin position="1"/>
        <end position="304"/>
    </location>
</feature>
<name>A0A9Q1DDN2_CONCO</name>
<feature type="compositionally biased region" description="Polar residues" evidence="10">
    <location>
        <begin position="257"/>
        <end position="274"/>
    </location>
</feature>
<dbReference type="SMART" id="SM00034">
    <property type="entry name" value="CLECT"/>
    <property type="match status" value="1"/>
</dbReference>
<dbReference type="PANTHER" id="PTHR22804">
    <property type="entry name" value="AGGRECAN/VERSICAN PROTEOGLYCAN"/>
    <property type="match status" value="1"/>
</dbReference>
<dbReference type="PANTHER" id="PTHR22804:SF41">
    <property type="entry name" value="BREVICAN CORE PROTEIN"/>
    <property type="match status" value="1"/>
</dbReference>
<dbReference type="GO" id="GO:0002052">
    <property type="term" value="P:positive regulation of neuroblast proliferation"/>
    <property type="evidence" value="ECO:0007669"/>
    <property type="project" value="TreeGrafter"/>
</dbReference>
<keyword evidence="8" id="KW-0245">EGF-like domain</keyword>
<feature type="region of interest" description="Disordered" evidence="10">
    <location>
        <begin position="321"/>
        <end position="451"/>
    </location>
</feature>
<evidence type="ECO:0000256" key="7">
    <source>
        <dbReference type="ARBA" id="ARBA00023319"/>
    </source>
</evidence>
<organism evidence="14 15">
    <name type="scientific">Conger conger</name>
    <name type="common">Conger eel</name>
    <name type="synonym">Muraena conger</name>
    <dbReference type="NCBI Taxonomy" id="82655"/>
    <lineage>
        <taxon>Eukaryota</taxon>
        <taxon>Metazoa</taxon>
        <taxon>Chordata</taxon>
        <taxon>Craniata</taxon>
        <taxon>Vertebrata</taxon>
        <taxon>Euteleostomi</taxon>
        <taxon>Actinopterygii</taxon>
        <taxon>Neopterygii</taxon>
        <taxon>Teleostei</taxon>
        <taxon>Anguilliformes</taxon>
        <taxon>Congridae</taxon>
        <taxon>Conger</taxon>
    </lineage>
</organism>
<evidence type="ECO:0000256" key="1">
    <source>
        <dbReference type="ARBA" id="ARBA00004613"/>
    </source>
</evidence>
<proteinExistence type="predicted"/>
<feature type="compositionally biased region" description="Polar residues" evidence="10">
    <location>
        <begin position="51"/>
        <end position="60"/>
    </location>
</feature>
<dbReference type="Gene3D" id="2.10.70.10">
    <property type="entry name" value="Complement Module, domain 1"/>
    <property type="match status" value="1"/>
</dbReference>
<dbReference type="CDD" id="cd00054">
    <property type="entry name" value="EGF_CA"/>
    <property type="match status" value="1"/>
</dbReference>
<evidence type="ECO:0000259" key="13">
    <source>
        <dbReference type="PROSITE" id="PS50923"/>
    </source>
</evidence>
<evidence type="ECO:0000259" key="12">
    <source>
        <dbReference type="PROSITE" id="PS50041"/>
    </source>
</evidence>
<feature type="compositionally biased region" description="Basic and acidic residues" evidence="10">
    <location>
        <begin position="135"/>
        <end position="150"/>
    </location>
</feature>
<comment type="caution">
    <text evidence="8">Lacks conserved residue(s) required for the propagation of feature annotation.</text>
</comment>
<evidence type="ECO:0000256" key="9">
    <source>
        <dbReference type="PROSITE-ProRule" id="PRU00302"/>
    </source>
</evidence>
<comment type="caution">
    <text evidence="14">The sequence shown here is derived from an EMBL/GenBank/DDBJ whole genome shotgun (WGS) entry which is preliminary data.</text>
</comment>
<reference evidence="14" key="1">
    <citation type="journal article" date="2023" name="Science">
        <title>Genome structures resolve the early diversification of teleost fishes.</title>
        <authorList>
            <person name="Parey E."/>
            <person name="Louis A."/>
            <person name="Montfort J."/>
            <person name="Bouchez O."/>
            <person name="Roques C."/>
            <person name="Iampietro C."/>
            <person name="Lluch J."/>
            <person name="Castinel A."/>
            <person name="Donnadieu C."/>
            <person name="Desvignes T."/>
            <person name="Floi Bucao C."/>
            <person name="Jouanno E."/>
            <person name="Wen M."/>
            <person name="Mejri S."/>
            <person name="Dirks R."/>
            <person name="Jansen H."/>
            <person name="Henkel C."/>
            <person name="Chen W.J."/>
            <person name="Zahm M."/>
            <person name="Cabau C."/>
            <person name="Klopp C."/>
            <person name="Thompson A.W."/>
            <person name="Robinson-Rechavi M."/>
            <person name="Braasch I."/>
            <person name="Lecointre G."/>
            <person name="Bobe J."/>
            <person name="Postlethwait J.H."/>
            <person name="Berthelot C."/>
            <person name="Roest Crollius H."/>
            <person name="Guiguen Y."/>
        </authorList>
    </citation>
    <scope>NUCLEOTIDE SEQUENCE</scope>
    <source>
        <strain evidence="14">Concon-B</strain>
    </source>
</reference>
<evidence type="ECO:0000256" key="10">
    <source>
        <dbReference type="SAM" id="MobiDB-lite"/>
    </source>
</evidence>
<dbReference type="Proteomes" id="UP001152803">
    <property type="component" value="Unassembled WGS sequence"/>
</dbReference>
<feature type="compositionally biased region" description="Basic and acidic residues" evidence="10">
    <location>
        <begin position="386"/>
        <end position="405"/>
    </location>
</feature>
<dbReference type="InterPro" id="IPR016187">
    <property type="entry name" value="CTDL_fold"/>
</dbReference>
<dbReference type="GO" id="GO:0007417">
    <property type="term" value="P:central nervous system development"/>
    <property type="evidence" value="ECO:0007669"/>
    <property type="project" value="TreeGrafter"/>
</dbReference>
<dbReference type="InterPro" id="IPR035976">
    <property type="entry name" value="Sushi/SCR/CCP_sf"/>
</dbReference>
<dbReference type="Pfam" id="PF00084">
    <property type="entry name" value="Sushi"/>
    <property type="match status" value="1"/>
</dbReference>
<feature type="domain" description="C-type lectin" evidence="12">
    <location>
        <begin position="506"/>
        <end position="620"/>
    </location>
</feature>
<evidence type="ECO:0000259" key="11">
    <source>
        <dbReference type="PROSITE" id="PS50026"/>
    </source>
</evidence>
<dbReference type="AlphaFoldDB" id="A0A9Q1DDN2"/>
<keyword evidence="6" id="KW-0325">Glycoprotein</keyword>
<dbReference type="PROSITE" id="PS50041">
    <property type="entry name" value="C_TYPE_LECTIN_2"/>
    <property type="match status" value="1"/>
</dbReference>
<evidence type="ECO:0000256" key="4">
    <source>
        <dbReference type="ARBA" id="ARBA00022737"/>
    </source>
</evidence>
<dbReference type="InterPro" id="IPR001304">
    <property type="entry name" value="C-type_lectin-like"/>
</dbReference>
<dbReference type="InterPro" id="IPR050691">
    <property type="entry name" value="Hyaluronan_bind_Proteoglycan"/>
</dbReference>
<sequence>MPETNLETAGPSGPRLRLPAGEEQEGSASGDAAVTTPEPTGCGCSVPGASDGTSASTTPPGASRDPSTRRAPYSETLAVDSTLEGSGEFGAGPEEPWGAAVARREELGATASTTTSESDHHVTTGPLSTAVSHSPADRVRVSAQTEHTDTATEGVSAPTEGVSAPTEGDSASTEGDSAHSAVVAVETRTREEPLPGGVTVTLLSTPSVPFYTPSPTAPWGEEAGASAHSQSPSPVPEGAEPVEQADLLDALPGSGEGSTTEEAPDSPNLSTETPTLPRGGTQTPAPAPAPGHVTAISGRGDEHLTTTSSTLAFAVTGIPATATATANVTATTTVTTHEDADEASGESGHGPASEATPLGSEVTLLPDRSQAASWGPRPSTAGPQESRSDPEHSGTDDVVVRETRVPESSAELEARGPTEPSSPASATDGGETPGAREGGFGGPLPNERAAVGRGRSLSDACLESPCVNGGTCVEEGGSAKCLCLPTYGGDLCQKDLEQCEAGWEKFQGFCYKHFSNRLSWEVAEQHCRMCGGHLVSVMTPEEQDYINSNYKEYQWTGLNDKTIEGDFRWSDGNPVLYENWYRGQPDSYFLSGEDCVVMVWHDDGRWSDVPCNYHLSYTCKKGTSSCSEPPAVPNAATFGKLRSRYETGAVVRYYCAGGFLQRRYPVVRCLPSGKWEEPQVQCLKDPTSAVEEEQGVVLPVEKEDRTALGTATEKATPWFWDIKWNF</sequence>
<dbReference type="SMART" id="SM00181">
    <property type="entry name" value="EGF"/>
    <property type="match status" value="1"/>
</dbReference>
<dbReference type="PROSITE" id="PS50923">
    <property type="entry name" value="SUSHI"/>
    <property type="match status" value="1"/>
</dbReference>
<dbReference type="Pfam" id="PF00059">
    <property type="entry name" value="Lectin_C"/>
    <property type="match status" value="1"/>
</dbReference>
<protein>
    <recommendedName>
        <fullName evidence="16">Brevican core protein</fullName>
    </recommendedName>
</protein>
<evidence type="ECO:0008006" key="16">
    <source>
        <dbReference type="Google" id="ProtNLM"/>
    </source>
</evidence>
<accession>A0A9Q1DDN2</accession>
<dbReference type="InterPro" id="IPR018378">
    <property type="entry name" value="C-type_lectin_CS"/>
</dbReference>
<feature type="compositionally biased region" description="Low complexity" evidence="10">
    <location>
        <begin position="321"/>
        <end position="335"/>
    </location>
</feature>
<dbReference type="PROSITE" id="PS00022">
    <property type="entry name" value="EGF_1"/>
    <property type="match status" value="1"/>
</dbReference>
<feature type="disulfide bond" evidence="9">
    <location>
        <begin position="655"/>
        <end position="682"/>
    </location>
</feature>
<dbReference type="SMART" id="SM00032">
    <property type="entry name" value="CCP"/>
    <property type="match status" value="1"/>
</dbReference>
<dbReference type="CDD" id="cd00033">
    <property type="entry name" value="CCP"/>
    <property type="match status" value="1"/>
</dbReference>
<dbReference type="InterPro" id="IPR016186">
    <property type="entry name" value="C-type_lectin-like/link_sf"/>
</dbReference>
<keyword evidence="15" id="KW-1185">Reference proteome</keyword>
<evidence type="ECO:0000256" key="6">
    <source>
        <dbReference type="ARBA" id="ARBA00023180"/>
    </source>
</evidence>
<dbReference type="Gene3D" id="2.10.25.10">
    <property type="entry name" value="Laminin"/>
    <property type="match status" value="1"/>
</dbReference>
<feature type="disulfide bond" evidence="9">
    <location>
        <begin position="626"/>
        <end position="669"/>
    </location>
</feature>
<feature type="domain" description="EGF-like" evidence="11">
    <location>
        <begin position="457"/>
        <end position="493"/>
    </location>
</feature>
<dbReference type="FunFam" id="2.10.70.10:FF:000003">
    <property type="entry name" value="Versican core protein"/>
    <property type="match status" value="1"/>
</dbReference>
<keyword evidence="3" id="KW-0732">Signal</keyword>
<feature type="disulfide bond" evidence="8">
    <location>
        <begin position="483"/>
        <end position="492"/>
    </location>
</feature>
<dbReference type="SUPFAM" id="SSF57535">
    <property type="entry name" value="Complement control module/SCR domain"/>
    <property type="match status" value="1"/>
</dbReference>
<evidence type="ECO:0000256" key="5">
    <source>
        <dbReference type="ARBA" id="ARBA00023157"/>
    </source>
</evidence>
<keyword evidence="7" id="KW-0393">Immunoglobulin domain</keyword>
<dbReference type="GO" id="GO:0045202">
    <property type="term" value="C:synapse"/>
    <property type="evidence" value="ECO:0007669"/>
    <property type="project" value="TreeGrafter"/>
</dbReference>
<evidence type="ECO:0000313" key="15">
    <source>
        <dbReference type="Proteomes" id="UP001152803"/>
    </source>
</evidence>
<dbReference type="OrthoDB" id="8958256at2759"/>
<keyword evidence="4" id="KW-0677">Repeat</keyword>